<evidence type="ECO:0000256" key="1">
    <source>
        <dbReference type="SAM" id="SignalP"/>
    </source>
</evidence>
<accession>A0A8H6UID9</accession>
<feature type="chain" id="PRO_5034448062" evidence="1">
    <location>
        <begin position="18"/>
        <end position="209"/>
    </location>
</feature>
<dbReference type="Gene3D" id="2.60.120.200">
    <property type="match status" value="1"/>
</dbReference>
<dbReference type="Proteomes" id="UP000630445">
    <property type="component" value="Unassembled WGS sequence"/>
</dbReference>
<name>A0A8H6UID9_9EURO</name>
<gene>
    <name evidence="2" type="ORF">CNMCM5793_003526</name>
</gene>
<evidence type="ECO:0000313" key="3">
    <source>
        <dbReference type="Proteomes" id="UP000630445"/>
    </source>
</evidence>
<protein>
    <submittedName>
        <fullName evidence="2">Uncharacterized protein</fullName>
    </submittedName>
</protein>
<organism evidence="2 3">
    <name type="scientific">Aspergillus hiratsukae</name>
    <dbReference type="NCBI Taxonomy" id="1194566"/>
    <lineage>
        <taxon>Eukaryota</taxon>
        <taxon>Fungi</taxon>
        <taxon>Dikarya</taxon>
        <taxon>Ascomycota</taxon>
        <taxon>Pezizomycotina</taxon>
        <taxon>Eurotiomycetes</taxon>
        <taxon>Eurotiomycetidae</taxon>
        <taxon>Eurotiales</taxon>
        <taxon>Aspergillaceae</taxon>
        <taxon>Aspergillus</taxon>
        <taxon>Aspergillus subgen. Fumigati</taxon>
    </lineage>
</organism>
<comment type="caution">
    <text evidence="2">The sequence shown here is derived from an EMBL/GenBank/DDBJ whole genome shotgun (WGS) entry which is preliminary data.</text>
</comment>
<feature type="signal peptide" evidence="1">
    <location>
        <begin position="1"/>
        <end position="17"/>
    </location>
</feature>
<proteinExistence type="predicted"/>
<reference evidence="2" key="1">
    <citation type="submission" date="2020-06" db="EMBL/GenBank/DDBJ databases">
        <title>Draft genome sequences of strains closely related to Aspergillus parafelis and Aspergillus hiratsukae.</title>
        <authorList>
            <person name="Dos Santos R.A.C."/>
            <person name="Rivero-Menendez O."/>
            <person name="Steenwyk J.L."/>
            <person name="Mead M.E."/>
            <person name="Goldman G.H."/>
            <person name="Alastruey-Izquierdo A."/>
            <person name="Rokas A."/>
        </authorList>
    </citation>
    <scope>NUCLEOTIDE SEQUENCE</scope>
    <source>
        <strain evidence="2">CNM-CM5793</strain>
    </source>
</reference>
<dbReference type="EMBL" id="JACBAD010001908">
    <property type="protein sequence ID" value="KAF7128675.1"/>
    <property type="molecule type" value="Genomic_DNA"/>
</dbReference>
<dbReference type="OrthoDB" id="4454494at2759"/>
<dbReference type="AlphaFoldDB" id="A0A8H6UID9"/>
<keyword evidence="1" id="KW-0732">Signal</keyword>
<evidence type="ECO:0000313" key="2">
    <source>
        <dbReference type="EMBL" id="KAF7128675.1"/>
    </source>
</evidence>
<sequence>MLPKHLIAFLLPSITIATNTPQTPNIAHNHDLKAIQKPPSVIITGPSSLNITHLLFHKNPDFLRVSHNTYRLGDTTFHSFAFSLREEWQFALRGSYNLARFTPESESESTGDRLPGLVWVQGDQLYARLVTGTPCEPDISTFSLGSVEVGRWHVVSVLVKWGVEGNGELHLWIDGVKVLEEWGVNTIMDDDDGRVFRFESCGLGRCLGV</sequence>
<dbReference type="InterPro" id="IPR025975">
    <property type="entry name" value="Polysacc_lyase"/>
</dbReference>
<keyword evidence="3" id="KW-1185">Reference proteome</keyword>
<dbReference type="Pfam" id="PF14099">
    <property type="entry name" value="Polysacc_lyase"/>
    <property type="match status" value="1"/>
</dbReference>